<dbReference type="InterPro" id="IPR011761">
    <property type="entry name" value="ATP-grasp"/>
</dbReference>
<evidence type="ECO:0000313" key="5">
    <source>
        <dbReference type="Proteomes" id="UP000887565"/>
    </source>
</evidence>
<dbReference type="PANTHER" id="PTHR23132">
    <property type="entry name" value="D-ALANINE--D-ALANINE LIGASE"/>
    <property type="match status" value="1"/>
</dbReference>
<keyword evidence="3" id="KW-0067">ATP-binding</keyword>
<dbReference type="GO" id="GO:0005524">
    <property type="term" value="F:ATP binding"/>
    <property type="evidence" value="ECO:0007669"/>
    <property type="project" value="UniProtKB-UniRule"/>
</dbReference>
<dbReference type="Proteomes" id="UP000887565">
    <property type="component" value="Unplaced"/>
</dbReference>
<dbReference type="SUPFAM" id="SSF82199">
    <property type="entry name" value="SET domain"/>
    <property type="match status" value="1"/>
</dbReference>
<comment type="similarity">
    <text evidence="1">Belongs to the D-alanine--D-alanine ligase family.</text>
</comment>
<dbReference type="PROSITE" id="PS50975">
    <property type="entry name" value="ATP_GRASP"/>
    <property type="match status" value="1"/>
</dbReference>
<evidence type="ECO:0000259" key="4">
    <source>
        <dbReference type="PROSITE" id="PS50975"/>
    </source>
</evidence>
<dbReference type="InterPro" id="IPR046341">
    <property type="entry name" value="SET_dom_sf"/>
</dbReference>
<proteinExistence type="inferred from homology"/>
<dbReference type="WBParaSite" id="nRc.2.0.1.t16521-RA">
    <property type="protein sequence ID" value="nRc.2.0.1.t16521-RA"/>
    <property type="gene ID" value="nRc.2.0.1.g16521"/>
</dbReference>
<dbReference type="AlphaFoldDB" id="A0A915IRT4"/>
<reference evidence="6" key="1">
    <citation type="submission" date="2022-11" db="UniProtKB">
        <authorList>
            <consortium name="WormBaseParasite"/>
        </authorList>
    </citation>
    <scope>IDENTIFICATION</scope>
</reference>
<accession>A0A915IRT4</accession>
<name>A0A915IRT4_ROMCU</name>
<dbReference type="GO" id="GO:0008716">
    <property type="term" value="F:D-alanine-D-alanine ligase activity"/>
    <property type="evidence" value="ECO:0007669"/>
    <property type="project" value="InterPro"/>
</dbReference>
<evidence type="ECO:0000256" key="3">
    <source>
        <dbReference type="PROSITE-ProRule" id="PRU00409"/>
    </source>
</evidence>
<dbReference type="GO" id="GO:0046872">
    <property type="term" value="F:metal ion binding"/>
    <property type="evidence" value="ECO:0007669"/>
    <property type="project" value="InterPro"/>
</dbReference>
<evidence type="ECO:0000256" key="2">
    <source>
        <dbReference type="ARBA" id="ARBA00022598"/>
    </source>
</evidence>
<organism evidence="5 6">
    <name type="scientific">Romanomermis culicivorax</name>
    <name type="common">Nematode worm</name>
    <dbReference type="NCBI Taxonomy" id="13658"/>
    <lineage>
        <taxon>Eukaryota</taxon>
        <taxon>Metazoa</taxon>
        <taxon>Ecdysozoa</taxon>
        <taxon>Nematoda</taxon>
        <taxon>Enoplea</taxon>
        <taxon>Dorylaimia</taxon>
        <taxon>Mermithida</taxon>
        <taxon>Mermithoidea</taxon>
        <taxon>Mermithidae</taxon>
        <taxon>Romanomermis</taxon>
    </lineage>
</organism>
<protein>
    <submittedName>
        <fullName evidence="6">ATP-grasp domain-containing protein</fullName>
    </submittedName>
</protein>
<dbReference type="PANTHER" id="PTHR23132:SF23">
    <property type="entry name" value="D-ALANINE--D-ALANINE LIGASE B"/>
    <property type="match status" value="1"/>
</dbReference>
<sequence>MQISSDFDDGNGCGSEIVDFLQKMNVAYTGAGPKFYSLSKTGMKIAAVSSGVNIPDYLTVESLDELDESRLAELGMPLIVKHATGHDSIGLTPKSLVTNRHQLSEQVDRMLKQYGAATVEQYIEGPEYSVLVVENPDDGHSNNPIVLKPVRCQFMSGYTFKHFDLKWIDYNNLTYELVEDPKLAENLKQASKLVFSTCDADGYGRCDFRVDSKTGDIYFLEINANPTIFCDGGFSTADYILNGDPIGFNGFMNLMIKCALKRRQRSTPNIKVAYNFYVTNYDNVTKINRLFLHILASTRNIEKGEIVYVDDCVTLTSGKFIREHWTEEADPLRHRWIGEYAYLIGPDLYRTWSKDPDKWLPINHSCDPNTWVTYDVLVEARRFIKK</sequence>
<dbReference type="SUPFAM" id="SSF56059">
    <property type="entry name" value="Glutathione synthetase ATP-binding domain-like"/>
    <property type="match status" value="1"/>
</dbReference>
<feature type="domain" description="ATP-grasp" evidence="4">
    <location>
        <begin position="44"/>
        <end position="257"/>
    </location>
</feature>
<keyword evidence="2" id="KW-0436">Ligase</keyword>
<keyword evidence="5" id="KW-1185">Reference proteome</keyword>
<evidence type="ECO:0000256" key="1">
    <source>
        <dbReference type="ARBA" id="ARBA00010871"/>
    </source>
</evidence>
<evidence type="ECO:0000313" key="6">
    <source>
        <dbReference type="WBParaSite" id="nRc.2.0.1.t16521-RA"/>
    </source>
</evidence>
<dbReference type="Pfam" id="PF07478">
    <property type="entry name" value="Dala_Dala_lig_C"/>
    <property type="match status" value="1"/>
</dbReference>
<dbReference type="InterPro" id="IPR011095">
    <property type="entry name" value="Dala_Dala_lig_C"/>
</dbReference>
<dbReference type="Gene3D" id="3.30.470.20">
    <property type="entry name" value="ATP-grasp fold, B domain"/>
    <property type="match status" value="1"/>
</dbReference>
<keyword evidence="3" id="KW-0547">Nucleotide-binding</keyword>